<dbReference type="InterPro" id="IPR042185">
    <property type="entry name" value="Serpin_sf_2"/>
</dbReference>
<feature type="region of interest" description="Disordered" evidence="2">
    <location>
        <begin position="40"/>
        <end position="71"/>
    </location>
</feature>
<evidence type="ECO:0000256" key="1">
    <source>
        <dbReference type="RuleBase" id="RU000411"/>
    </source>
</evidence>
<protein>
    <submittedName>
        <fullName evidence="4">Serpin family protein</fullName>
    </submittedName>
</protein>
<keyword evidence="5" id="KW-1185">Reference proteome</keyword>
<name>A0A9E7PN20_9EURY</name>
<dbReference type="RefSeq" id="WP_257742110.1">
    <property type="nucleotide sequence ID" value="NZ_CP096115.1"/>
</dbReference>
<dbReference type="SUPFAM" id="SSF56574">
    <property type="entry name" value="Serpins"/>
    <property type="match status" value="1"/>
</dbReference>
<accession>A0A9E7PN20</accession>
<comment type="similarity">
    <text evidence="1">Belongs to the serpin family.</text>
</comment>
<dbReference type="Gene3D" id="2.30.39.10">
    <property type="entry name" value="Alpha-1-antitrypsin, domain 1"/>
    <property type="match status" value="1"/>
</dbReference>
<dbReference type="GO" id="GO:0004867">
    <property type="term" value="F:serine-type endopeptidase inhibitor activity"/>
    <property type="evidence" value="ECO:0007669"/>
    <property type="project" value="InterPro"/>
</dbReference>
<evidence type="ECO:0000313" key="4">
    <source>
        <dbReference type="EMBL" id="UUX91959.1"/>
    </source>
</evidence>
<dbReference type="GeneID" id="74308318"/>
<dbReference type="KEGG" id="mend:L6E24_11415"/>
<gene>
    <name evidence="4" type="ORF">L6E24_11415</name>
</gene>
<dbReference type="AlphaFoldDB" id="A0A9E7PN20"/>
<evidence type="ECO:0000256" key="2">
    <source>
        <dbReference type="SAM" id="MobiDB-lite"/>
    </source>
</evidence>
<organism evidence="4 5">
    <name type="scientific">Methanoplanus endosymbiosus</name>
    <dbReference type="NCBI Taxonomy" id="33865"/>
    <lineage>
        <taxon>Archaea</taxon>
        <taxon>Methanobacteriati</taxon>
        <taxon>Methanobacteriota</taxon>
        <taxon>Stenosarchaea group</taxon>
        <taxon>Methanomicrobia</taxon>
        <taxon>Methanomicrobiales</taxon>
        <taxon>Methanomicrobiaceae</taxon>
        <taxon>Methanoplanus</taxon>
    </lineage>
</organism>
<dbReference type="CDD" id="cd19590">
    <property type="entry name" value="serpin_thermopin-like"/>
    <property type="match status" value="1"/>
</dbReference>
<reference evidence="4" key="1">
    <citation type="submission" date="2022-04" db="EMBL/GenBank/DDBJ databases">
        <title>Complete genome of Methanoplanus endosymbiosus DSM 3599.</title>
        <authorList>
            <person name="Chen S.-C."/>
            <person name="You Y.-T."/>
            <person name="Zhou Y.-Z."/>
            <person name="Lai M.-C."/>
        </authorList>
    </citation>
    <scope>NUCLEOTIDE SEQUENCE</scope>
    <source>
        <strain evidence="4">DSM 3599</strain>
    </source>
</reference>
<dbReference type="Proteomes" id="UP001060368">
    <property type="component" value="Chromosome"/>
</dbReference>
<evidence type="ECO:0000259" key="3">
    <source>
        <dbReference type="SMART" id="SM00093"/>
    </source>
</evidence>
<dbReference type="SMART" id="SM00093">
    <property type="entry name" value="SERPIN"/>
    <property type="match status" value="1"/>
</dbReference>
<dbReference type="InterPro" id="IPR023795">
    <property type="entry name" value="Serpin_CS"/>
</dbReference>
<sequence>MLYDYYSGMERKLFAALAAGVLLICLAVFAGCTGTPDAGDGAGDGAKETAKQTPVPQPTTGPDESGAGESEKAVASADNMFAFDLYKQLTAGDNPDENIFFSPYSISSAFALVYEGAKGGTADEIQSVFHFPEGIKVLRDGFLSINSGINAGDPDYELSVANALWAEETYSFLDDYIKTAKDYYSADTTNLDFINQPEESRLTINKWAEDETHDKIKDLIPQGMIDPLTRLVITNAVYFKGDWVKQFDVNNTHEAAFTTASGKSVTVDMMQRTDEDAVFGYMENDDLQMLKMPYDHDSGRELAMYVILPKGNDLKAVEENLDADRLTELKGAIAEKEVKVFFPKFKLETEYSLSKTLAAMGMPVAFSDMADFSGMDGTKSLSISDVIHKAYVDVNEEGTEAAAATAVVMRLTAVMDEEPVPVFLADHPFIFMIEDTDDGNILFMGKVSDPA</sequence>
<feature type="compositionally biased region" description="Polar residues" evidence="2">
    <location>
        <begin position="51"/>
        <end position="62"/>
    </location>
</feature>
<proteinExistence type="inferred from homology"/>
<dbReference type="InterPro" id="IPR042178">
    <property type="entry name" value="Serpin_sf_1"/>
</dbReference>
<feature type="domain" description="Serpin" evidence="3">
    <location>
        <begin position="83"/>
        <end position="450"/>
    </location>
</feature>
<dbReference type="Gene3D" id="3.30.497.10">
    <property type="entry name" value="Antithrombin, subunit I, domain 2"/>
    <property type="match status" value="1"/>
</dbReference>
<dbReference type="InterPro" id="IPR036186">
    <property type="entry name" value="Serpin_sf"/>
</dbReference>
<dbReference type="EMBL" id="CP096115">
    <property type="protein sequence ID" value="UUX91959.1"/>
    <property type="molecule type" value="Genomic_DNA"/>
</dbReference>
<dbReference type="PROSITE" id="PS00284">
    <property type="entry name" value="SERPIN"/>
    <property type="match status" value="1"/>
</dbReference>
<dbReference type="InterPro" id="IPR023796">
    <property type="entry name" value="Serpin_dom"/>
</dbReference>
<dbReference type="PANTHER" id="PTHR11461:SF211">
    <property type="entry name" value="GH10112P-RELATED"/>
    <property type="match status" value="1"/>
</dbReference>
<dbReference type="InterPro" id="IPR000215">
    <property type="entry name" value="Serpin_fam"/>
</dbReference>
<evidence type="ECO:0000313" key="5">
    <source>
        <dbReference type="Proteomes" id="UP001060368"/>
    </source>
</evidence>
<dbReference type="PANTHER" id="PTHR11461">
    <property type="entry name" value="SERINE PROTEASE INHIBITOR, SERPIN"/>
    <property type="match status" value="1"/>
</dbReference>
<dbReference type="Pfam" id="PF00079">
    <property type="entry name" value="Serpin"/>
    <property type="match status" value="1"/>
</dbReference>
<dbReference type="GO" id="GO:0005615">
    <property type="term" value="C:extracellular space"/>
    <property type="evidence" value="ECO:0007669"/>
    <property type="project" value="InterPro"/>
</dbReference>